<organism evidence="1 2">
    <name type="scientific">Paenibacillus validus</name>
    <dbReference type="NCBI Taxonomy" id="44253"/>
    <lineage>
        <taxon>Bacteria</taxon>
        <taxon>Bacillati</taxon>
        <taxon>Bacillota</taxon>
        <taxon>Bacilli</taxon>
        <taxon>Bacillales</taxon>
        <taxon>Paenibacillaceae</taxon>
        <taxon>Paenibacillus</taxon>
    </lineage>
</organism>
<comment type="caution">
    <text evidence="1">The sequence shown here is derived from an EMBL/GenBank/DDBJ whole genome shotgun (WGS) entry which is preliminary data.</text>
</comment>
<keyword evidence="2" id="KW-1185">Reference proteome</keyword>
<dbReference type="Proteomes" id="UP000450917">
    <property type="component" value="Unassembled WGS sequence"/>
</dbReference>
<dbReference type="EMBL" id="WNZX01000013">
    <property type="protein sequence ID" value="MUG72232.1"/>
    <property type="molecule type" value="Genomic_DNA"/>
</dbReference>
<evidence type="ECO:0000313" key="1">
    <source>
        <dbReference type="EMBL" id="MUG72232.1"/>
    </source>
</evidence>
<evidence type="ECO:0000313" key="2">
    <source>
        <dbReference type="Proteomes" id="UP000450917"/>
    </source>
</evidence>
<proteinExistence type="predicted"/>
<reference evidence="1 2" key="1">
    <citation type="submission" date="2019-11" db="EMBL/GenBank/DDBJ databases">
        <title>Draft genome sequences of five Paenibacillus species of dairy origin.</title>
        <authorList>
            <person name="Olajide A.M."/>
            <person name="Chen S."/>
            <person name="Lapointe G."/>
        </authorList>
    </citation>
    <scope>NUCLEOTIDE SEQUENCE [LARGE SCALE GENOMIC DNA]</scope>
    <source>
        <strain evidence="1 2">2CS3</strain>
    </source>
</reference>
<protein>
    <submittedName>
        <fullName evidence="1">Uncharacterized protein</fullName>
    </submittedName>
</protein>
<gene>
    <name evidence="1" type="ORF">GNP93_16295</name>
</gene>
<name>A0A7X3CTA6_9BACL</name>
<accession>A0A7X3CTA6</accession>
<dbReference type="AlphaFoldDB" id="A0A7X3CTA6"/>
<sequence length="165" mass="18849">MTMGTRLLSEHLIKNRFPHIRYVRIHSQGKNTATIYAWNNDLDLPDKEIGSLKQFASGHLLPNVCFKVKSYNMVQNDKVPQVHELPAPIVQAAMNRSLDQHGITAVMNRMFPYGSLTFDRYDSISGTIHFAFHANPPVNDIEKERIRQYLYEVIPLGSACEVAYC</sequence>